<dbReference type="InterPro" id="IPR014315">
    <property type="entry name" value="ABC_heterocyst_DevB"/>
</dbReference>
<dbReference type="PANTHER" id="PTHR32347">
    <property type="entry name" value="EFFLUX SYSTEM COMPONENT YKNX-RELATED"/>
    <property type="match status" value="1"/>
</dbReference>
<name>A0A401ILE9_APHSA</name>
<evidence type="ECO:0000256" key="4">
    <source>
        <dbReference type="SAM" id="Phobius"/>
    </source>
</evidence>
<dbReference type="Gene3D" id="2.40.50.100">
    <property type="match status" value="1"/>
</dbReference>
<dbReference type="PANTHER" id="PTHR32347:SF27">
    <property type="entry name" value="RND EFFLUX PUMP MEMBRANE FUSION PROTEIN BARREL-SANDWICH DOMAIN-CONTAINING PROTEIN"/>
    <property type="match status" value="1"/>
</dbReference>
<sequence>MLGNPGKSLYQGKPETTQNQKLPRFLWLMAFTGWGTLFAIGFFFYGMPLMRQQLAQSSPSPLSPESQTPSGVAALGYLEPKGETIKVSAPAFQEGARINQLLVQRGDQVKVNQLIAILDSRDRFQSALEQAKTQVRIAQANLAKVKAGAKQGDINAQNARFLGTQAELEGQMAVQRSTIANLEAQLLGEGNTQQATIERLKAELRNNTTECQRYQTLHQDGAVSVQEYDRVCLQQEITQKQLQEAEANLERIISTLQDQINAAKANLNRTITTLQTQIAENQAMLSSVSEVRPVDIQVAQSQLASAQVAVKQAEANLAFAYVKAPRAGQILKVHTWPGEMIQDHGIVELGETAQMYVTAEVYESDVTRVRQGQTTTITTYGVAGELQGRVEEIGLQVDKQKVLGTEPTADTDARVVEVKIRLNPKDSQRVAQLTNLQVNVIIDTSK</sequence>
<evidence type="ECO:0000256" key="3">
    <source>
        <dbReference type="SAM" id="Coils"/>
    </source>
</evidence>
<evidence type="ECO:0000313" key="6">
    <source>
        <dbReference type="Proteomes" id="UP000287247"/>
    </source>
</evidence>
<organism evidence="5 6">
    <name type="scientific">Aphanothece sacrum FPU1</name>
    <dbReference type="NCBI Taxonomy" id="1920663"/>
    <lineage>
        <taxon>Bacteria</taxon>
        <taxon>Bacillati</taxon>
        <taxon>Cyanobacteriota</taxon>
        <taxon>Cyanophyceae</taxon>
        <taxon>Oscillatoriophycideae</taxon>
        <taxon>Chroococcales</taxon>
        <taxon>Aphanothecaceae</taxon>
        <taxon>Aphanothece</taxon>
    </lineage>
</organism>
<comment type="caution">
    <text evidence="5">The sequence shown here is derived from an EMBL/GenBank/DDBJ whole genome shotgun (WGS) entry which is preliminary data.</text>
</comment>
<dbReference type="OrthoDB" id="264111at2"/>
<comment type="subcellular location">
    <subcellularLocation>
        <location evidence="1">Cell envelope</location>
    </subcellularLocation>
</comment>
<feature type="coiled-coil region" evidence="3">
    <location>
        <begin position="121"/>
        <end position="316"/>
    </location>
</feature>
<dbReference type="AlphaFoldDB" id="A0A401ILE9"/>
<dbReference type="Gene3D" id="2.40.30.170">
    <property type="match status" value="1"/>
</dbReference>
<dbReference type="NCBIfam" id="TIGR02971">
    <property type="entry name" value="heterocyst_DevB"/>
    <property type="match status" value="1"/>
</dbReference>
<dbReference type="EMBL" id="BDQK01000015">
    <property type="protein sequence ID" value="GBF82080.1"/>
    <property type="molecule type" value="Genomic_DNA"/>
</dbReference>
<evidence type="ECO:0000313" key="5">
    <source>
        <dbReference type="EMBL" id="GBF82080.1"/>
    </source>
</evidence>
<keyword evidence="4" id="KW-1133">Transmembrane helix</keyword>
<dbReference type="Gene3D" id="1.10.287.470">
    <property type="entry name" value="Helix hairpin bin"/>
    <property type="match status" value="1"/>
</dbReference>
<feature type="transmembrane region" description="Helical" evidence="4">
    <location>
        <begin position="25"/>
        <end position="45"/>
    </location>
</feature>
<accession>A0A401ILE9</accession>
<keyword evidence="4" id="KW-0472">Membrane</keyword>
<reference evidence="6" key="1">
    <citation type="submission" date="2017-05" db="EMBL/GenBank/DDBJ databases">
        <title>Physiological properties and genetic analysis related to exopolysaccharide production of fresh-water unicellular cyanobacterium Aphanothece sacrum, Suizenji Nori, that has been cultured as a food source in Japan.</title>
        <authorList>
            <person name="Kanesaki Y."/>
            <person name="Yoshikawa S."/>
            <person name="Ohki K."/>
        </authorList>
    </citation>
    <scope>NUCLEOTIDE SEQUENCE [LARGE SCALE GENOMIC DNA]</scope>
    <source>
        <strain evidence="6">FPU1</strain>
    </source>
</reference>
<evidence type="ECO:0000256" key="1">
    <source>
        <dbReference type="ARBA" id="ARBA00004196"/>
    </source>
</evidence>
<evidence type="ECO:0000256" key="2">
    <source>
        <dbReference type="ARBA" id="ARBA00023054"/>
    </source>
</evidence>
<dbReference type="SUPFAM" id="SSF111369">
    <property type="entry name" value="HlyD-like secretion proteins"/>
    <property type="match status" value="2"/>
</dbReference>
<dbReference type="InterPro" id="IPR050465">
    <property type="entry name" value="UPF0194_transport"/>
</dbReference>
<dbReference type="Proteomes" id="UP000287247">
    <property type="component" value="Unassembled WGS sequence"/>
</dbReference>
<keyword evidence="2 3" id="KW-0175">Coiled coil</keyword>
<dbReference type="GO" id="GO:0030313">
    <property type="term" value="C:cell envelope"/>
    <property type="evidence" value="ECO:0007669"/>
    <property type="project" value="UniProtKB-SubCell"/>
</dbReference>
<gene>
    <name evidence="5" type="ORF">AsFPU1_3506</name>
</gene>
<keyword evidence="6" id="KW-1185">Reference proteome</keyword>
<protein>
    <submittedName>
        <fullName evidence="5">Hemolysin D</fullName>
    </submittedName>
</protein>
<proteinExistence type="predicted"/>
<keyword evidence="4" id="KW-0812">Transmembrane</keyword>
<dbReference type="RefSeq" id="WP_124974379.1">
    <property type="nucleotide sequence ID" value="NZ_BDQK01000015.1"/>
</dbReference>